<evidence type="ECO:0008006" key="3">
    <source>
        <dbReference type="Google" id="ProtNLM"/>
    </source>
</evidence>
<evidence type="ECO:0000313" key="2">
    <source>
        <dbReference type="Proteomes" id="UP000429232"/>
    </source>
</evidence>
<evidence type="ECO:0000313" key="1">
    <source>
        <dbReference type="EMBL" id="QQL48863.1"/>
    </source>
</evidence>
<dbReference type="RefSeq" id="WP_157525562.1">
    <property type="nucleotide sequence ID" value="NZ_CP066775.1"/>
</dbReference>
<sequence length="244" mass="27788">MLTKILKYALLFLAAIPVIALGQQRQTVRGIIFKKGMLEKIAEAQVTNLNTGVISKSNFYGEFITQAAIGDSIIIEKTGYTPFKQTITSYSPLYITLSPPITLNQVNITGQTKKQELNDVVNTYRSKGLYYDGKPSVLGAIFSPLTAMHELFGSDAKNERRFMKYAKREQEDAEVMRRYTPQLVSKTTGLEGVELQHFMENYTPEHDDIVKWNDYQIIVYIKNSYETYKKVGYQPPVDIFKSNP</sequence>
<organism evidence="1 2">
    <name type="scientific">Mucilaginibacter ginkgonis</name>
    <dbReference type="NCBI Taxonomy" id="2682091"/>
    <lineage>
        <taxon>Bacteria</taxon>
        <taxon>Pseudomonadati</taxon>
        <taxon>Bacteroidota</taxon>
        <taxon>Sphingobacteriia</taxon>
        <taxon>Sphingobacteriales</taxon>
        <taxon>Sphingobacteriaceae</taxon>
        <taxon>Mucilaginibacter</taxon>
    </lineage>
</organism>
<accession>A0A6I4I072</accession>
<dbReference type="AlphaFoldDB" id="A0A6I4I072"/>
<gene>
    <name evidence="1" type="ORF">GO620_011805</name>
</gene>
<dbReference type="KEGG" id="mgik:GO620_011805"/>
<keyword evidence="2" id="KW-1185">Reference proteome</keyword>
<reference evidence="1 2" key="1">
    <citation type="submission" date="2020-12" db="EMBL/GenBank/DDBJ databases">
        <title>HMF7856_wgs.fasta genome submission.</title>
        <authorList>
            <person name="Kang H."/>
            <person name="Kim H."/>
            <person name="Joh K."/>
        </authorList>
    </citation>
    <scope>NUCLEOTIDE SEQUENCE [LARGE SCALE GENOMIC DNA]</scope>
    <source>
        <strain evidence="1 2">HMF7856</strain>
    </source>
</reference>
<protein>
    <recommendedName>
        <fullName evidence="3">Carboxypeptidase-like protein</fullName>
    </recommendedName>
</protein>
<name>A0A6I4I072_9SPHI</name>
<dbReference type="Proteomes" id="UP000429232">
    <property type="component" value="Chromosome"/>
</dbReference>
<proteinExistence type="predicted"/>
<dbReference type="EMBL" id="CP066775">
    <property type="protein sequence ID" value="QQL48863.1"/>
    <property type="molecule type" value="Genomic_DNA"/>
</dbReference>